<protein>
    <submittedName>
        <fullName evidence="4">Aminotransferase class V-fold PLP-dependent enzyme</fullName>
    </submittedName>
</protein>
<dbReference type="InterPro" id="IPR015421">
    <property type="entry name" value="PyrdxlP-dep_Trfase_major"/>
</dbReference>
<keyword evidence="4" id="KW-0032">Aminotransferase</keyword>
<proteinExistence type="predicted"/>
<feature type="domain" description="Aminotransferase class V" evidence="3">
    <location>
        <begin position="71"/>
        <end position="423"/>
    </location>
</feature>
<evidence type="ECO:0000313" key="5">
    <source>
        <dbReference type="Proteomes" id="UP001405405"/>
    </source>
</evidence>
<keyword evidence="5" id="KW-1185">Reference proteome</keyword>
<dbReference type="PANTHER" id="PTHR43586">
    <property type="entry name" value="CYSTEINE DESULFURASE"/>
    <property type="match status" value="1"/>
</dbReference>
<gene>
    <name evidence="4" type="ORF">VA599_15765</name>
</gene>
<dbReference type="Gene3D" id="3.40.640.10">
    <property type="entry name" value="Type I PLP-dependent aspartate aminotransferase-like (Major domain)"/>
    <property type="match status" value="1"/>
</dbReference>
<dbReference type="Gene3D" id="3.90.1150.10">
    <property type="entry name" value="Aspartate Aminotransferase, domain 1"/>
    <property type="match status" value="1"/>
</dbReference>
<name>A0ABV0CM23_9NEIS</name>
<dbReference type="RefSeq" id="WP_346789433.1">
    <property type="nucleotide sequence ID" value="NZ_JAYFSJ010000011.1"/>
</dbReference>
<sequence length="447" mass="49203">MNSRRNFLINSASATLAGAAIGFSGAAQAGTVAQSVARVAEFNPMDWASVRQQFLLNPDLIHLSNFFLASHPASVRNAIDKYRRELDLNPYSFLDDNMFALEQDKLWRSVAGAAAEYVGGRPNEIALTSSTTVGLALIYNGLRLKPEQEILTTTHEFYPHHESMRLAVNKWGGRVRKVTLYESSAKASGPEMVSRLVKEIKPHTKILGVTWVHSGTGVVLPIRELAAEVAKINQTRDENDRLLLIVDGVHGFGVLDEDIALQGGDFFSAGTHKWILGPHGNGIVWAKPENWALVQPTIPSLMDPELSTAWREERAPHGPTQAAWVSPGGFFAYENQWATVEAFQFHRQIGKKRVADRILDLNGQLKEGLSRMSHVTLHTPLNRDLSAGFVCFEVNGVSPKEVVSRLREKAVIASSTPYGKSYARFSAGIVNTPAEMDRALSLIRAMA</sequence>
<evidence type="ECO:0000256" key="2">
    <source>
        <dbReference type="SAM" id="SignalP"/>
    </source>
</evidence>
<dbReference type="InterPro" id="IPR015422">
    <property type="entry name" value="PyrdxlP-dep_Trfase_small"/>
</dbReference>
<dbReference type="EMBL" id="JAYFSJ010000011">
    <property type="protein sequence ID" value="MEN7432205.1"/>
    <property type="molecule type" value="Genomic_DNA"/>
</dbReference>
<comment type="caution">
    <text evidence="4">The sequence shown here is derived from an EMBL/GenBank/DDBJ whole genome shotgun (WGS) entry which is preliminary data.</text>
</comment>
<keyword evidence="2" id="KW-0732">Signal</keyword>
<evidence type="ECO:0000259" key="3">
    <source>
        <dbReference type="Pfam" id="PF00266"/>
    </source>
</evidence>
<reference evidence="4 5" key="1">
    <citation type="submission" date="2023-12" db="EMBL/GenBank/DDBJ databases">
        <title>Chromobacterium sp. strain TRC.1.1.SA producing antimicrobial pigment.</title>
        <authorList>
            <person name="Verma N."/>
            <person name="Choksket S."/>
            <person name="Pinnaka A.K."/>
            <person name="Korpole S."/>
        </authorList>
    </citation>
    <scope>NUCLEOTIDE SEQUENCE [LARGE SCALE GENOMIC DNA]</scope>
    <source>
        <strain evidence="4 5">TRC1.1.SA</strain>
    </source>
</reference>
<keyword evidence="1" id="KW-0663">Pyridoxal phosphate</keyword>
<organism evidence="4 5">
    <name type="scientific">Chromobacterium indicum</name>
    <dbReference type="NCBI Taxonomy" id="3110228"/>
    <lineage>
        <taxon>Bacteria</taxon>
        <taxon>Pseudomonadati</taxon>
        <taxon>Pseudomonadota</taxon>
        <taxon>Betaproteobacteria</taxon>
        <taxon>Neisseriales</taxon>
        <taxon>Chromobacteriaceae</taxon>
        <taxon>Chromobacterium</taxon>
    </lineage>
</organism>
<feature type="signal peptide" evidence="2">
    <location>
        <begin position="1"/>
        <end position="29"/>
    </location>
</feature>
<evidence type="ECO:0000256" key="1">
    <source>
        <dbReference type="ARBA" id="ARBA00022898"/>
    </source>
</evidence>
<feature type="chain" id="PRO_5046120834" evidence="2">
    <location>
        <begin position="30"/>
        <end position="447"/>
    </location>
</feature>
<evidence type="ECO:0000313" key="4">
    <source>
        <dbReference type="EMBL" id="MEN7432205.1"/>
    </source>
</evidence>
<dbReference type="PANTHER" id="PTHR43586:SF8">
    <property type="entry name" value="CYSTEINE DESULFURASE 1, CHLOROPLASTIC"/>
    <property type="match status" value="1"/>
</dbReference>
<dbReference type="InterPro" id="IPR006311">
    <property type="entry name" value="TAT_signal"/>
</dbReference>
<dbReference type="SUPFAM" id="SSF53383">
    <property type="entry name" value="PLP-dependent transferases"/>
    <property type="match status" value="1"/>
</dbReference>
<keyword evidence="4" id="KW-0808">Transferase</keyword>
<dbReference type="Proteomes" id="UP001405405">
    <property type="component" value="Unassembled WGS sequence"/>
</dbReference>
<accession>A0ABV0CM23</accession>
<dbReference type="Pfam" id="PF00266">
    <property type="entry name" value="Aminotran_5"/>
    <property type="match status" value="1"/>
</dbReference>
<dbReference type="GO" id="GO:0008483">
    <property type="term" value="F:transaminase activity"/>
    <property type="evidence" value="ECO:0007669"/>
    <property type="project" value="UniProtKB-KW"/>
</dbReference>
<dbReference type="InterPro" id="IPR015424">
    <property type="entry name" value="PyrdxlP-dep_Trfase"/>
</dbReference>
<dbReference type="PROSITE" id="PS51318">
    <property type="entry name" value="TAT"/>
    <property type="match status" value="1"/>
</dbReference>
<dbReference type="InterPro" id="IPR000192">
    <property type="entry name" value="Aminotrans_V_dom"/>
</dbReference>